<dbReference type="EMBL" id="KV596167">
    <property type="protein sequence ID" value="OPL21029.1"/>
    <property type="molecule type" value="Genomic_DNA"/>
</dbReference>
<dbReference type="Proteomes" id="UP000266721">
    <property type="component" value="Unassembled WGS sequence"/>
</dbReference>
<organism evidence="1 2">
    <name type="scientific">Mytilus galloprovincialis</name>
    <name type="common">Mediterranean mussel</name>
    <dbReference type="NCBI Taxonomy" id="29158"/>
    <lineage>
        <taxon>Eukaryota</taxon>
        <taxon>Metazoa</taxon>
        <taxon>Spiralia</taxon>
        <taxon>Lophotrochozoa</taxon>
        <taxon>Mollusca</taxon>
        <taxon>Bivalvia</taxon>
        <taxon>Autobranchia</taxon>
        <taxon>Pteriomorphia</taxon>
        <taxon>Mytilida</taxon>
        <taxon>Mytiloidea</taxon>
        <taxon>Mytilidae</taxon>
        <taxon>Mytilinae</taxon>
        <taxon>Mytilus</taxon>
    </lineage>
</organism>
<dbReference type="AlphaFoldDB" id="A0A3R5Q7K8"/>
<protein>
    <submittedName>
        <fullName evidence="1">Uncharacterized protein</fullName>
    </submittedName>
</protein>
<accession>A0A3R5Q7K8</accession>
<gene>
    <name evidence="1" type="ORF">AM593_06297</name>
</gene>
<evidence type="ECO:0000313" key="1">
    <source>
        <dbReference type="EMBL" id="OPL21029.1"/>
    </source>
</evidence>
<name>A0A3R5Q7K8_MYTGA</name>
<proteinExistence type="predicted"/>
<sequence>MLLSTERKHGKRDRNESDKFDLAFLNCDDKKESEWVENMSIMLETKYDITCAILAKDYLYGFPLKTKLAMHLKMFQAGLVTVTKNNYKHYSHIINESMPLVGVEIDYVGQIPEELWQRPYINCTTCEHLWFPRLLDILRTNLPGKLKPTTESVKDETDCEKCKSSVATAVYHQFDAKRKEKFQTIICGSLTDEPWILDFIRKIMPFNQRVYYINRWLKQIRNPLENTSTIYVLISPNLLKCRSILEYIGSVDRKCRIVQLQITREKIRSPLECFPLIKVYDTTVNNEKTLAHTIFPPDN</sequence>
<feature type="non-terminal residue" evidence="1">
    <location>
        <position position="1"/>
    </location>
</feature>
<keyword evidence="2" id="KW-1185">Reference proteome</keyword>
<evidence type="ECO:0000313" key="2">
    <source>
        <dbReference type="Proteomes" id="UP000266721"/>
    </source>
</evidence>
<reference evidence="1 2" key="1">
    <citation type="journal article" date="2016" name="PLoS ONE">
        <title>A First Insight into the Genome of the Filter-Feeder Mussel Mytilus galloprovincialis.</title>
        <authorList>
            <person name="Murgarella M."/>
            <person name="Puiu D."/>
            <person name="Novoa B."/>
            <person name="Figueras A."/>
            <person name="Posada D."/>
            <person name="Canchaya C."/>
        </authorList>
    </citation>
    <scope>NUCLEOTIDE SEQUENCE [LARGE SCALE GENOMIC DNA]</scope>
    <source>
        <tissue evidence="1">Muscle</tissue>
    </source>
</reference>